<gene>
    <name evidence="5" type="ORF">WG900_08575</name>
</gene>
<dbReference type="SUPFAM" id="SSF46689">
    <property type="entry name" value="Homeodomain-like"/>
    <property type="match status" value="1"/>
</dbReference>
<dbReference type="Gene3D" id="1.10.357.10">
    <property type="entry name" value="Tetracycline Repressor, domain 2"/>
    <property type="match status" value="1"/>
</dbReference>
<feature type="region of interest" description="Disordered" evidence="3">
    <location>
        <begin position="1"/>
        <end position="23"/>
    </location>
</feature>
<evidence type="ECO:0000259" key="4">
    <source>
        <dbReference type="PROSITE" id="PS50977"/>
    </source>
</evidence>
<dbReference type="Pfam" id="PF00440">
    <property type="entry name" value="TetR_N"/>
    <property type="match status" value="1"/>
</dbReference>
<dbReference type="PROSITE" id="PS50977">
    <property type="entry name" value="HTH_TETR_2"/>
    <property type="match status" value="1"/>
</dbReference>
<dbReference type="Proteomes" id="UP001379235">
    <property type="component" value="Unassembled WGS sequence"/>
</dbReference>
<comment type="caution">
    <text evidence="5">The sequence shown here is derived from an EMBL/GenBank/DDBJ whole genome shotgun (WGS) entry which is preliminary data.</text>
</comment>
<proteinExistence type="predicted"/>
<feature type="domain" description="HTH tetR-type" evidence="4">
    <location>
        <begin position="24"/>
        <end position="84"/>
    </location>
</feature>
<evidence type="ECO:0000313" key="6">
    <source>
        <dbReference type="Proteomes" id="UP001379235"/>
    </source>
</evidence>
<feature type="compositionally biased region" description="Basic residues" evidence="3">
    <location>
        <begin position="10"/>
        <end position="20"/>
    </location>
</feature>
<keyword evidence="6" id="KW-1185">Reference proteome</keyword>
<evidence type="ECO:0000256" key="2">
    <source>
        <dbReference type="PROSITE-ProRule" id="PRU00335"/>
    </source>
</evidence>
<dbReference type="InterPro" id="IPR050109">
    <property type="entry name" value="HTH-type_TetR-like_transc_reg"/>
</dbReference>
<dbReference type="RefSeq" id="WP_339966309.1">
    <property type="nucleotide sequence ID" value="NZ_JBBHJY010000003.1"/>
</dbReference>
<protein>
    <submittedName>
        <fullName evidence="5">TetR/AcrR family transcriptional regulator</fullName>
    </submittedName>
</protein>
<dbReference type="EMBL" id="JBBHJY010000003">
    <property type="protein sequence ID" value="MEJ6009974.1"/>
    <property type="molecule type" value="Genomic_DNA"/>
</dbReference>
<dbReference type="PANTHER" id="PTHR30055">
    <property type="entry name" value="HTH-TYPE TRANSCRIPTIONAL REGULATOR RUTR"/>
    <property type="match status" value="1"/>
</dbReference>
<evidence type="ECO:0000313" key="5">
    <source>
        <dbReference type="EMBL" id="MEJ6009974.1"/>
    </source>
</evidence>
<sequence>MDNPKPASFTRHRSPGRPTRKQAEARNNQLLDTALDLFLQQGFERTTIEAITAAVGMAKRTVYARYGDKETLFRTALQRAIDEWIVPIDRLREAESDDFEASLLAIGRILVANILSREGMRLMRITNAESIRMPEIGEHALRQGTGPTVAYLADMFQRRLPERFSNPVEAADVAYSYLQLVAGGPANIVAWGVSLTDEQVERQTRTNVRLFLHGVLH</sequence>
<dbReference type="InterPro" id="IPR001647">
    <property type="entry name" value="HTH_TetR"/>
</dbReference>
<evidence type="ECO:0000256" key="1">
    <source>
        <dbReference type="ARBA" id="ARBA00023125"/>
    </source>
</evidence>
<name>A0ABU8S7W1_9SPHN</name>
<dbReference type="InterPro" id="IPR039536">
    <property type="entry name" value="TetR_C_Proteobacteria"/>
</dbReference>
<organism evidence="5 6">
    <name type="scientific">Novosphingobium aquae</name>
    <dbReference type="NCBI Taxonomy" id="3133435"/>
    <lineage>
        <taxon>Bacteria</taxon>
        <taxon>Pseudomonadati</taxon>
        <taxon>Pseudomonadota</taxon>
        <taxon>Alphaproteobacteria</taxon>
        <taxon>Sphingomonadales</taxon>
        <taxon>Sphingomonadaceae</taxon>
        <taxon>Novosphingobium</taxon>
    </lineage>
</organism>
<dbReference type="Pfam" id="PF14246">
    <property type="entry name" value="TetR_C_7"/>
    <property type="match status" value="1"/>
</dbReference>
<dbReference type="PANTHER" id="PTHR30055:SF146">
    <property type="entry name" value="HTH-TYPE TRANSCRIPTIONAL DUAL REGULATOR CECR"/>
    <property type="match status" value="1"/>
</dbReference>
<keyword evidence="1 2" id="KW-0238">DNA-binding</keyword>
<reference evidence="5 6" key="1">
    <citation type="submission" date="2024-03" db="EMBL/GenBank/DDBJ databases">
        <authorList>
            <person name="Jo J.-H."/>
        </authorList>
    </citation>
    <scope>NUCLEOTIDE SEQUENCE [LARGE SCALE GENOMIC DNA]</scope>
    <source>
        <strain evidence="5 6">AS3R-12</strain>
    </source>
</reference>
<evidence type="ECO:0000256" key="3">
    <source>
        <dbReference type="SAM" id="MobiDB-lite"/>
    </source>
</evidence>
<dbReference type="InterPro" id="IPR009057">
    <property type="entry name" value="Homeodomain-like_sf"/>
</dbReference>
<feature type="DNA-binding region" description="H-T-H motif" evidence="2">
    <location>
        <begin position="47"/>
        <end position="66"/>
    </location>
</feature>
<accession>A0ABU8S7W1</accession>
<dbReference type="PRINTS" id="PR00455">
    <property type="entry name" value="HTHTETR"/>
</dbReference>